<dbReference type="InParanoid" id="C3XZX9"/>
<feature type="signal peptide" evidence="1">
    <location>
        <begin position="1"/>
        <end position="24"/>
    </location>
</feature>
<organism>
    <name type="scientific">Branchiostoma floridae</name>
    <name type="common">Florida lancelet</name>
    <name type="synonym">Amphioxus</name>
    <dbReference type="NCBI Taxonomy" id="7739"/>
    <lineage>
        <taxon>Eukaryota</taxon>
        <taxon>Metazoa</taxon>
        <taxon>Chordata</taxon>
        <taxon>Cephalochordata</taxon>
        <taxon>Leptocardii</taxon>
        <taxon>Amphioxiformes</taxon>
        <taxon>Branchiostomatidae</taxon>
        <taxon>Branchiostoma</taxon>
    </lineage>
</organism>
<proteinExistence type="predicted"/>
<dbReference type="EMBL" id="GG666477">
    <property type="protein sequence ID" value="EEN66345.1"/>
    <property type="molecule type" value="Genomic_DNA"/>
</dbReference>
<feature type="chain" id="PRO_5002934502" evidence="1">
    <location>
        <begin position="25"/>
        <end position="103"/>
    </location>
</feature>
<keyword evidence="1" id="KW-0732">Signal</keyword>
<evidence type="ECO:0000313" key="2">
    <source>
        <dbReference type="EMBL" id="EEN66345.1"/>
    </source>
</evidence>
<evidence type="ECO:0000256" key="1">
    <source>
        <dbReference type="SAM" id="SignalP"/>
    </source>
</evidence>
<dbReference type="AlphaFoldDB" id="C3XZX9"/>
<name>C3XZX9_BRAFL</name>
<gene>
    <name evidence="2" type="ORF">BRAFLDRAFT_72479</name>
</gene>
<reference evidence="2" key="1">
    <citation type="journal article" date="2008" name="Nature">
        <title>The amphioxus genome and the evolution of the chordate karyotype.</title>
        <authorList>
            <consortium name="US DOE Joint Genome Institute (JGI-PGF)"/>
            <person name="Putnam N.H."/>
            <person name="Butts T."/>
            <person name="Ferrier D.E.K."/>
            <person name="Furlong R.F."/>
            <person name="Hellsten U."/>
            <person name="Kawashima T."/>
            <person name="Robinson-Rechavi M."/>
            <person name="Shoguchi E."/>
            <person name="Terry A."/>
            <person name="Yu J.-K."/>
            <person name="Benito-Gutierrez E.L."/>
            <person name="Dubchak I."/>
            <person name="Garcia-Fernandez J."/>
            <person name="Gibson-Brown J.J."/>
            <person name="Grigoriev I.V."/>
            <person name="Horton A.C."/>
            <person name="de Jong P.J."/>
            <person name="Jurka J."/>
            <person name="Kapitonov V.V."/>
            <person name="Kohara Y."/>
            <person name="Kuroki Y."/>
            <person name="Lindquist E."/>
            <person name="Lucas S."/>
            <person name="Osoegawa K."/>
            <person name="Pennacchio L.A."/>
            <person name="Salamov A.A."/>
            <person name="Satou Y."/>
            <person name="Sauka-Spengler T."/>
            <person name="Schmutz J."/>
            <person name="Shin-I T."/>
            <person name="Toyoda A."/>
            <person name="Bronner-Fraser M."/>
            <person name="Fujiyama A."/>
            <person name="Holland L.Z."/>
            <person name="Holland P.W.H."/>
            <person name="Satoh N."/>
            <person name="Rokhsar D.S."/>
        </authorList>
    </citation>
    <scope>NUCLEOTIDE SEQUENCE [LARGE SCALE GENOMIC DNA]</scope>
    <source>
        <strain evidence="2">S238N-H82</strain>
        <tissue evidence="2">Testes</tissue>
    </source>
</reference>
<accession>C3XZX9</accession>
<protein>
    <submittedName>
        <fullName evidence="2">Uncharacterized protein</fullName>
    </submittedName>
</protein>
<sequence>MKTTVAVVLVAMLSSEFLLMRCQAVPVPVQNTVIRRLRRNTPERSCNGCEGLVAAISRTDNGNLLDRFGDECNQCGFGCDKKKAVTDFFGRGLDMWVCTTDLQ</sequence>